<comment type="caution">
    <text evidence="2">The sequence shown here is derived from an EMBL/GenBank/DDBJ whole genome shotgun (WGS) entry which is preliminary data.</text>
</comment>
<dbReference type="RefSeq" id="WP_215820232.1">
    <property type="nucleotide sequence ID" value="NZ_JAGSOY010000029.1"/>
</dbReference>
<accession>A0ABS5ZFI0</accession>
<protein>
    <submittedName>
        <fullName evidence="2">Uncharacterized protein</fullName>
    </submittedName>
</protein>
<evidence type="ECO:0000313" key="3">
    <source>
        <dbReference type="Proteomes" id="UP000690515"/>
    </source>
</evidence>
<dbReference type="EMBL" id="JAGSOY010000029">
    <property type="protein sequence ID" value="MBU2712036.1"/>
    <property type="molecule type" value="Genomic_DNA"/>
</dbReference>
<gene>
    <name evidence="2" type="ORF">KCG35_13275</name>
</gene>
<sequence length="223" mass="25839">MGVIAKDMTKLKHDIAVQRQQRQEILKKIRNQSLELSAQVNRSMQQIKDQRLSKSGREARDRLQYVTTLASDVSRMLRYFQQQRVDSSRARATDRAEYLTNMREGIHQQLNHFRQFRLNEEEKRHQSSVYKDKPVQHKASVSPQENITKDYIAEQLKQEVTEARDQLQDELATTKSILTGVADNVRNTLQSTAADVNATPAESTRRTQSSTSRNKKNNKPETE</sequence>
<organism evidence="2 3">
    <name type="scientific">Zooshikella harenae</name>
    <dbReference type="NCBI Taxonomy" id="2827238"/>
    <lineage>
        <taxon>Bacteria</taxon>
        <taxon>Pseudomonadati</taxon>
        <taxon>Pseudomonadota</taxon>
        <taxon>Gammaproteobacteria</taxon>
        <taxon>Oceanospirillales</taxon>
        <taxon>Zooshikellaceae</taxon>
        <taxon>Zooshikella</taxon>
    </lineage>
</organism>
<name>A0ABS5ZFI0_9GAMM</name>
<reference evidence="2 3" key="1">
    <citation type="submission" date="2021-04" db="EMBL/GenBank/DDBJ databases">
        <authorList>
            <person name="Pira H."/>
            <person name="Risdian C."/>
            <person name="Wink J."/>
        </authorList>
    </citation>
    <scope>NUCLEOTIDE SEQUENCE [LARGE SCALE GENOMIC DNA]</scope>
    <source>
        <strain evidence="2 3">WH53</strain>
    </source>
</reference>
<feature type="region of interest" description="Disordered" evidence="1">
    <location>
        <begin position="121"/>
        <end position="146"/>
    </location>
</feature>
<keyword evidence="3" id="KW-1185">Reference proteome</keyword>
<dbReference type="Proteomes" id="UP000690515">
    <property type="component" value="Unassembled WGS sequence"/>
</dbReference>
<proteinExistence type="predicted"/>
<feature type="compositionally biased region" description="Basic and acidic residues" evidence="1">
    <location>
        <begin position="121"/>
        <end position="135"/>
    </location>
</feature>
<evidence type="ECO:0000256" key="1">
    <source>
        <dbReference type="SAM" id="MobiDB-lite"/>
    </source>
</evidence>
<evidence type="ECO:0000313" key="2">
    <source>
        <dbReference type="EMBL" id="MBU2712036.1"/>
    </source>
</evidence>
<feature type="region of interest" description="Disordered" evidence="1">
    <location>
        <begin position="191"/>
        <end position="223"/>
    </location>
</feature>